<evidence type="ECO:0000313" key="6">
    <source>
        <dbReference type="RefSeq" id="XP_018840759.1"/>
    </source>
</evidence>
<sequence length="175" mass="19547">MRQSSAFQEGSRSIRLAACSLPNSLERVAQVETSQLLHKGNSQMGPRQCRVCNEAQSKYKCPSCLAPYCSVVCFKRHKEIPCAKPVSSEEKSTLNPESHVERPLNVEEPDDVLQKLQLEAIASSVEICDALKDENLQKIIRNIDCSPDAENELEKAMGVEVFRIFTDKILSNINP</sequence>
<dbReference type="PANTHER" id="PTHR13483:SF11">
    <property type="entry name" value="ZINC FINGER HIT DOMAIN-CONTAINING PROTEIN 3"/>
    <property type="match status" value="1"/>
</dbReference>
<keyword evidence="2 4" id="KW-0863">Zinc-finger</keyword>
<organism evidence="5 6">
    <name type="scientific">Juglans regia</name>
    <name type="common">English walnut</name>
    <dbReference type="NCBI Taxonomy" id="51240"/>
    <lineage>
        <taxon>Eukaryota</taxon>
        <taxon>Viridiplantae</taxon>
        <taxon>Streptophyta</taxon>
        <taxon>Embryophyta</taxon>
        <taxon>Tracheophyta</taxon>
        <taxon>Spermatophyta</taxon>
        <taxon>Magnoliopsida</taxon>
        <taxon>eudicotyledons</taxon>
        <taxon>Gunneridae</taxon>
        <taxon>Pentapetalae</taxon>
        <taxon>rosids</taxon>
        <taxon>fabids</taxon>
        <taxon>Fagales</taxon>
        <taxon>Juglandaceae</taxon>
        <taxon>Juglans</taxon>
    </lineage>
</organism>
<keyword evidence="3" id="KW-0862">Zinc</keyword>
<gene>
    <name evidence="6" type="primary">LOC109006062</name>
</gene>
<dbReference type="CDD" id="cd23024">
    <property type="entry name" value="zf-HIT_ZNHIT2-3"/>
    <property type="match status" value="1"/>
</dbReference>
<dbReference type="GO" id="GO:0000492">
    <property type="term" value="P:box C/D snoRNP assembly"/>
    <property type="evidence" value="ECO:0000318"/>
    <property type="project" value="GO_Central"/>
</dbReference>
<reference evidence="6" key="1">
    <citation type="submission" date="2025-08" db="UniProtKB">
        <authorList>
            <consortium name="RefSeq"/>
        </authorList>
    </citation>
    <scope>IDENTIFICATION</scope>
    <source>
        <tissue evidence="6">Leaves</tissue>
    </source>
</reference>
<evidence type="ECO:0000256" key="2">
    <source>
        <dbReference type="ARBA" id="ARBA00022771"/>
    </source>
</evidence>
<dbReference type="GO" id="GO:0005634">
    <property type="term" value="C:nucleus"/>
    <property type="evidence" value="ECO:0000318"/>
    <property type="project" value="GO_Central"/>
</dbReference>
<evidence type="ECO:0000256" key="1">
    <source>
        <dbReference type="ARBA" id="ARBA00022723"/>
    </source>
</evidence>
<dbReference type="SUPFAM" id="SSF144232">
    <property type="entry name" value="HIT/MYND zinc finger-like"/>
    <property type="match status" value="1"/>
</dbReference>
<dbReference type="KEGG" id="jre:109006062"/>
<dbReference type="InterPro" id="IPR007529">
    <property type="entry name" value="Znf_HIT"/>
</dbReference>
<dbReference type="RefSeq" id="XP_018840759.1">
    <property type="nucleotide sequence ID" value="XM_018985214.2"/>
</dbReference>
<dbReference type="Proteomes" id="UP000235220">
    <property type="component" value="Chromosome 1"/>
</dbReference>
<dbReference type="GO" id="GO:0008270">
    <property type="term" value="F:zinc ion binding"/>
    <property type="evidence" value="ECO:0007669"/>
    <property type="project" value="UniProtKB-UniRule"/>
</dbReference>
<dbReference type="OrthoDB" id="18412at2759"/>
<dbReference type="GO" id="GO:0070761">
    <property type="term" value="C:pre-snoRNP complex"/>
    <property type="evidence" value="ECO:0000318"/>
    <property type="project" value="GO_Central"/>
</dbReference>
<proteinExistence type="predicted"/>
<evidence type="ECO:0000313" key="5">
    <source>
        <dbReference type="Proteomes" id="UP000235220"/>
    </source>
</evidence>
<dbReference type="STRING" id="51240.A0A2I4GA23"/>
<dbReference type="Pfam" id="PF04438">
    <property type="entry name" value="zf-HIT"/>
    <property type="match status" value="1"/>
</dbReference>
<keyword evidence="1" id="KW-0479">Metal-binding</keyword>
<protein>
    <submittedName>
        <fullName evidence="6">Zinc finger HIT domain-containing protein 3-like isoform X1</fullName>
    </submittedName>
</protein>
<dbReference type="Gramene" id="Jr01_18070_p1">
    <property type="protein sequence ID" value="cds.Jr01_18070_p1"/>
    <property type="gene ID" value="Jr01_18070"/>
</dbReference>
<dbReference type="Gene3D" id="3.30.60.190">
    <property type="match status" value="1"/>
</dbReference>
<dbReference type="FunCoup" id="A0A2I4GA23">
    <property type="interactions" value="3247"/>
</dbReference>
<dbReference type="PROSITE" id="PS51083">
    <property type="entry name" value="ZF_HIT"/>
    <property type="match status" value="1"/>
</dbReference>
<dbReference type="PANTHER" id="PTHR13483">
    <property type="entry name" value="BOX C_D SNORNA PROTEIN 1-RELATED"/>
    <property type="match status" value="1"/>
</dbReference>
<evidence type="ECO:0000256" key="3">
    <source>
        <dbReference type="ARBA" id="ARBA00022833"/>
    </source>
</evidence>
<accession>A0A2I4GA23</accession>
<evidence type="ECO:0000256" key="4">
    <source>
        <dbReference type="PROSITE-ProRule" id="PRU00453"/>
    </source>
</evidence>
<dbReference type="GeneID" id="109006062"/>
<dbReference type="GO" id="GO:0000463">
    <property type="term" value="P:maturation of LSU-rRNA from tricistronic rRNA transcript (SSU-rRNA, 5.8S rRNA, LSU-rRNA)"/>
    <property type="evidence" value="ECO:0000318"/>
    <property type="project" value="GO_Central"/>
</dbReference>
<keyword evidence="5" id="KW-1185">Reference proteome</keyword>
<dbReference type="InterPro" id="IPR051639">
    <property type="entry name" value="BCD1"/>
</dbReference>
<name>A0A2I4GA23_JUGRE</name>
<dbReference type="AlphaFoldDB" id="A0A2I4GA23"/>